<evidence type="ECO:0000313" key="2">
    <source>
        <dbReference type="EMBL" id="MBW0507582.1"/>
    </source>
</evidence>
<feature type="domain" description="Helitron helicase-like" evidence="1">
    <location>
        <begin position="212"/>
        <end position="275"/>
    </location>
</feature>
<reference evidence="2" key="1">
    <citation type="submission" date="2021-03" db="EMBL/GenBank/DDBJ databases">
        <title>Draft genome sequence of rust myrtle Austropuccinia psidii MF-1, a brazilian biotype.</title>
        <authorList>
            <person name="Quecine M.C."/>
            <person name="Pachon D.M.R."/>
            <person name="Bonatelli M.L."/>
            <person name="Correr F.H."/>
            <person name="Franceschini L.M."/>
            <person name="Leite T.F."/>
            <person name="Margarido G.R.A."/>
            <person name="Almeida C.A."/>
            <person name="Ferrarezi J.A."/>
            <person name="Labate C.A."/>
        </authorList>
    </citation>
    <scope>NUCLEOTIDE SEQUENCE</scope>
    <source>
        <strain evidence="2">MF-1</strain>
    </source>
</reference>
<evidence type="ECO:0000313" key="3">
    <source>
        <dbReference type="Proteomes" id="UP000765509"/>
    </source>
</evidence>
<gene>
    <name evidence="2" type="ORF">O181_047297</name>
</gene>
<dbReference type="Pfam" id="PF14214">
    <property type="entry name" value="Helitron_like_N"/>
    <property type="match status" value="1"/>
</dbReference>
<dbReference type="EMBL" id="AVOT02019794">
    <property type="protein sequence ID" value="MBW0507582.1"/>
    <property type="molecule type" value="Genomic_DNA"/>
</dbReference>
<accession>A0A9Q3HKH6</accession>
<organism evidence="2 3">
    <name type="scientific">Austropuccinia psidii MF-1</name>
    <dbReference type="NCBI Taxonomy" id="1389203"/>
    <lineage>
        <taxon>Eukaryota</taxon>
        <taxon>Fungi</taxon>
        <taxon>Dikarya</taxon>
        <taxon>Basidiomycota</taxon>
        <taxon>Pucciniomycotina</taxon>
        <taxon>Pucciniomycetes</taxon>
        <taxon>Pucciniales</taxon>
        <taxon>Sphaerophragmiaceae</taxon>
        <taxon>Austropuccinia</taxon>
    </lineage>
</organism>
<sequence length="279" mass="32437">MEDLHPFLHELFLSESKRTPSYLNSNLKKDADKVQGQLYHNIGSIFPDKPQDAKFAQIFVVGDSDVGEACHRLTYANSKVDATIILDWQKYLNRFNPYAKIYRSAKEIIGGDVRQTFALRSLEGKTFNLNKYNKPTANEIAMVMTDSARTKTSRDIVLHRIGGRLQHIQDHHSGYLALWYAVLFPHGEQHWHPNYSISNMKRPVGKISQTEWYAYLLFDRPGMVFLPLHSKRLYQEFVVDLYICIESSRLRYIRSNQRQLKVDIYQGITETLENEGHVV</sequence>
<dbReference type="OrthoDB" id="3366231at2759"/>
<protein>
    <recommendedName>
        <fullName evidence="1">Helitron helicase-like domain-containing protein</fullName>
    </recommendedName>
</protein>
<evidence type="ECO:0000259" key="1">
    <source>
        <dbReference type="Pfam" id="PF14214"/>
    </source>
</evidence>
<name>A0A9Q3HKH6_9BASI</name>
<proteinExistence type="predicted"/>
<dbReference type="PANTHER" id="PTHR45786:SF74">
    <property type="entry name" value="ATP-DEPENDENT DNA HELICASE"/>
    <property type="match status" value="1"/>
</dbReference>
<dbReference type="Proteomes" id="UP000765509">
    <property type="component" value="Unassembled WGS sequence"/>
</dbReference>
<keyword evidence="3" id="KW-1185">Reference proteome</keyword>
<dbReference type="AlphaFoldDB" id="A0A9Q3HKH6"/>
<comment type="caution">
    <text evidence="2">The sequence shown here is derived from an EMBL/GenBank/DDBJ whole genome shotgun (WGS) entry which is preliminary data.</text>
</comment>
<dbReference type="InterPro" id="IPR025476">
    <property type="entry name" value="Helitron_helicase-like"/>
</dbReference>
<dbReference type="PANTHER" id="PTHR45786">
    <property type="entry name" value="DNA BINDING PROTEIN-LIKE"/>
    <property type="match status" value="1"/>
</dbReference>